<evidence type="ECO:0000313" key="4">
    <source>
        <dbReference type="Proteomes" id="UP001153069"/>
    </source>
</evidence>
<organism evidence="3 4">
    <name type="scientific">Seminavis robusta</name>
    <dbReference type="NCBI Taxonomy" id="568900"/>
    <lineage>
        <taxon>Eukaryota</taxon>
        <taxon>Sar</taxon>
        <taxon>Stramenopiles</taxon>
        <taxon>Ochrophyta</taxon>
        <taxon>Bacillariophyta</taxon>
        <taxon>Bacillariophyceae</taxon>
        <taxon>Bacillariophycidae</taxon>
        <taxon>Naviculales</taxon>
        <taxon>Naviculaceae</taxon>
        <taxon>Seminavis</taxon>
    </lineage>
</organism>
<evidence type="ECO:0000259" key="2">
    <source>
        <dbReference type="Pfam" id="PF20710"/>
    </source>
</evidence>
<evidence type="ECO:0000313" key="3">
    <source>
        <dbReference type="EMBL" id="CAB9496449.1"/>
    </source>
</evidence>
<feature type="domain" description="DUF6824" evidence="2">
    <location>
        <begin position="16"/>
        <end position="99"/>
    </location>
</feature>
<name>A0A9N8D5G4_9STRA</name>
<evidence type="ECO:0000256" key="1">
    <source>
        <dbReference type="SAM" id="MobiDB-lite"/>
    </source>
</evidence>
<comment type="caution">
    <text evidence="3">The sequence shown here is derived from an EMBL/GenBank/DDBJ whole genome shotgun (WGS) entry which is preliminary data.</text>
</comment>
<dbReference type="EMBL" id="CAICTM010000005">
    <property type="protein sequence ID" value="CAB9496449.1"/>
    <property type="molecule type" value="Genomic_DNA"/>
</dbReference>
<gene>
    <name evidence="3" type="ORF">SEMRO_5_G004230.1</name>
</gene>
<keyword evidence="4" id="KW-1185">Reference proteome</keyword>
<proteinExistence type="predicted"/>
<feature type="region of interest" description="Disordered" evidence="1">
    <location>
        <begin position="105"/>
        <end position="125"/>
    </location>
</feature>
<protein>
    <submittedName>
        <fullName evidence="3">Nitrilase family, member 2</fullName>
    </submittedName>
</protein>
<sequence>MSFYQLPDNFTPGDYDVVIGKGKKYFFHKGNAMLRNIAASMLEEYSRSKTKLDKSLIISDVAEHVRAQGSFVKRDNASDKWVLAEDLLCREKISAVFRDAMHQRCRSSTPSTSGKRALRRAEEQQSRAFDPLPMLQWKNQIPSSFTFESSRPSFLLEKTQSETPFPSLATAAATSPKTDIFSIFSVAMADITEEGDPFEPKPLYEGPASA</sequence>
<reference evidence="3" key="1">
    <citation type="submission" date="2020-06" db="EMBL/GenBank/DDBJ databases">
        <authorList>
            <consortium name="Plant Systems Biology data submission"/>
        </authorList>
    </citation>
    <scope>NUCLEOTIDE SEQUENCE</scope>
    <source>
        <strain evidence="3">D6</strain>
    </source>
</reference>
<dbReference type="InterPro" id="IPR049227">
    <property type="entry name" value="DUF6824"/>
</dbReference>
<accession>A0A9N8D5G4</accession>
<dbReference type="OrthoDB" id="48019at2759"/>
<dbReference type="Pfam" id="PF20710">
    <property type="entry name" value="DUF6824"/>
    <property type="match status" value="1"/>
</dbReference>
<dbReference type="AlphaFoldDB" id="A0A9N8D5G4"/>
<dbReference type="Proteomes" id="UP001153069">
    <property type="component" value="Unassembled WGS sequence"/>
</dbReference>